<evidence type="ECO:0000313" key="1">
    <source>
        <dbReference type="EMBL" id="OGF86619.1"/>
    </source>
</evidence>
<dbReference type="NCBIfam" id="TIGR00135">
    <property type="entry name" value="gatC"/>
    <property type="match status" value="1"/>
</dbReference>
<dbReference type="InterPro" id="IPR036113">
    <property type="entry name" value="Asp/Glu-ADT_sf_sub_c"/>
</dbReference>
<name>A0A1F5XFJ8_9BACT</name>
<dbReference type="Pfam" id="PF02686">
    <property type="entry name" value="GatC"/>
    <property type="match status" value="1"/>
</dbReference>
<dbReference type="SUPFAM" id="SSF141000">
    <property type="entry name" value="Glu-tRNAGln amidotransferase C subunit"/>
    <property type="match status" value="1"/>
</dbReference>
<dbReference type="Proteomes" id="UP000177346">
    <property type="component" value="Unassembled WGS sequence"/>
</dbReference>
<evidence type="ECO:0000313" key="2">
    <source>
        <dbReference type="Proteomes" id="UP000177346"/>
    </source>
</evidence>
<evidence type="ECO:0008006" key="3">
    <source>
        <dbReference type="Google" id="ProtNLM"/>
    </source>
</evidence>
<reference evidence="1 2" key="1">
    <citation type="journal article" date="2016" name="Nat. Commun.">
        <title>Thousands of microbial genomes shed light on interconnected biogeochemical processes in an aquifer system.</title>
        <authorList>
            <person name="Anantharaman K."/>
            <person name="Brown C.T."/>
            <person name="Hug L.A."/>
            <person name="Sharon I."/>
            <person name="Castelle C.J."/>
            <person name="Probst A.J."/>
            <person name="Thomas B.C."/>
            <person name="Singh A."/>
            <person name="Wilkins M.J."/>
            <person name="Karaoz U."/>
            <person name="Brodie E.L."/>
            <person name="Williams K.H."/>
            <person name="Hubbard S.S."/>
            <person name="Banfield J.F."/>
        </authorList>
    </citation>
    <scope>NUCLEOTIDE SEQUENCE [LARGE SCALE GENOMIC DNA]</scope>
</reference>
<dbReference type="GO" id="GO:0006450">
    <property type="term" value="P:regulation of translational fidelity"/>
    <property type="evidence" value="ECO:0007669"/>
    <property type="project" value="InterPro"/>
</dbReference>
<dbReference type="Gene3D" id="1.10.20.60">
    <property type="entry name" value="Glu-tRNAGln amidotransferase C subunit, N-terminal domain"/>
    <property type="match status" value="1"/>
</dbReference>
<comment type="caution">
    <text evidence="1">The sequence shown here is derived from an EMBL/GenBank/DDBJ whole genome shotgun (WGS) entry which is preliminary data.</text>
</comment>
<accession>A0A1F5XFJ8</accession>
<dbReference type="AlphaFoldDB" id="A0A1F5XFJ8"/>
<proteinExistence type="predicted"/>
<gene>
    <name evidence="1" type="ORF">A3B19_00205</name>
</gene>
<protein>
    <recommendedName>
        <fullName evidence="3">Asp/Glu-ADT subunit C</fullName>
    </recommendedName>
</protein>
<organism evidence="1 2">
    <name type="scientific">Candidatus Giovannonibacteria bacterium RIFCSPLOWO2_01_FULL_46_32</name>
    <dbReference type="NCBI Taxonomy" id="1798353"/>
    <lineage>
        <taxon>Bacteria</taxon>
        <taxon>Candidatus Giovannoniibacteriota</taxon>
    </lineage>
</organism>
<dbReference type="InterPro" id="IPR003837">
    <property type="entry name" value="GatC"/>
</dbReference>
<dbReference type="EMBL" id="MFIF01000014">
    <property type="protein sequence ID" value="OGF86619.1"/>
    <property type="molecule type" value="Genomic_DNA"/>
</dbReference>
<sequence length="96" mass="11080">MISEEEIEHLKDLARVEFGKTETKKLAKDMGDILGYVDRLKEADVSVAPEMTRALEEVKNVFRKEDKEEEITHPTTDLIDAFPDKKSNYLRVQSIL</sequence>